<proteinExistence type="predicted"/>
<evidence type="ECO:0000256" key="1">
    <source>
        <dbReference type="SAM" id="MobiDB-lite"/>
    </source>
</evidence>
<name>A0A5N6WD69_9EURO</name>
<gene>
    <name evidence="2" type="ORF">BDV41DRAFT_571721</name>
</gene>
<accession>A0A5N6WD69</accession>
<feature type="compositionally biased region" description="Low complexity" evidence="1">
    <location>
        <begin position="41"/>
        <end position="56"/>
    </location>
</feature>
<organism evidence="2 3">
    <name type="scientific">Aspergillus transmontanensis</name>
    <dbReference type="NCBI Taxonomy" id="1034304"/>
    <lineage>
        <taxon>Eukaryota</taxon>
        <taxon>Fungi</taxon>
        <taxon>Dikarya</taxon>
        <taxon>Ascomycota</taxon>
        <taxon>Pezizomycotina</taxon>
        <taxon>Eurotiomycetes</taxon>
        <taxon>Eurotiomycetidae</taxon>
        <taxon>Eurotiales</taxon>
        <taxon>Aspergillaceae</taxon>
        <taxon>Aspergillus</taxon>
        <taxon>Aspergillus subgen. Circumdati</taxon>
    </lineage>
</organism>
<dbReference type="Proteomes" id="UP000325433">
    <property type="component" value="Unassembled WGS sequence"/>
</dbReference>
<sequence length="181" mass="20889">MSILTLPQTLPPSTSPTQTIDRYEPSWYQRTHPDDRKQLAKSSKTTPISPKTTSSNISTDLPYPCIGVFRFLDFGTNLSPIYPEVNLPRPRLLLRTRHPQTRAQRHTIREHHRRRHRRPVPDLGYKLFRDRETLKARFYAASVFDEDFLSLSGMGLVVAQLVKLLRKRPGSVVFGRNLGVE</sequence>
<feature type="region of interest" description="Disordered" evidence="1">
    <location>
        <begin position="1"/>
        <end position="56"/>
    </location>
</feature>
<dbReference type="AlphaFoldDB" id="A0A5N6WD69"/>
<evidence type="ECO:0000313" key="2">
    <source>
        <dbReference type="EMBL" id="KAE8318801.1"/>
    </source>
</evidence>
<evidence type="ECO:0000313" key="3">
    <source>
        <dbReference type="Proteomes" id="UP000325433"/>
    </source>
</evidence>
<keyword evidence="3" id="KW-1185">Reference proteome</keyword>
<dbReference type="EMBL" id="ML738296">
    <property type="protein sequence ID" value="KAE8318801.1"/>
    <property type="molecule type" value="Genomic_DNA"/>
</dbReference>
<protein>
    <submittedName>
        <fullName evidence="2">Uncharacterized protein</fullName>
    </submittedName>
</protein>
<reference evidence="3" key="1">
    <citation type="submission" date="2019-04" db="EMBL/GenBank/DDBJ databases">
        <title>Friends and foes A comparative genomics studyof 23 Aspergillus species from section Flavi.</title>
        <authorList>
            <consortium name="DOE Joint Genome Institute"/>
            <person name="Kjaerbolling I."/>
            <person name="Vesth T."/>
            <person name="Frisvad J.C."/>
            <person name="Nybo J.L."/>
            <person name="Theobald S."/>
            <person name="Kildgaard S."/>
            <person name="Isbrandt T."/>
            <person name="Kuo A."/>
            <person name="Sato A."/>
            <person name="Lyhne E.K."/>
            <person name="Kogle M.E."/>
            <person name="Wiebenga A."/>
            <person name="Kun R.S."/>
            <person name="Lubbers R.J."/>
            <person name="Makela M.R."/>
            <person name="Barry K."/>
            <person name="Chovatia M."/>
            <person name="Clum A."/>
            <person name="Daum C."/>
            <person name="Haridas S."/>
            <person name="He G."/>
            <person name="LaButti K."/>
            <person name="Lipzen A."/>
            <person name="Mondo S."/>
            <person name="Riley R."/>
            <person name="Salamov A."/>
            <person name="Simmons B.A."/>
            <person name="Magnuson J.K."/>
            <person name="Henrissat B."/>
            <person name="Mortensen U.H."/>
            <person name="Larsen T.O."/>
            <person name="Devries R.P."/>
            <person name="Grigoriev I.V."/>
            <person name="Machida M."/>
            <person name="Baker S.E."/>
            <person name="Andersen M.R."/>
        </authorList>
    </citation>
    <scope>NUCLEOTIDE SEQUENCE [LARGE SCALE GENOMIC DNA]</scope>
    <source>
        <strain evidence="3">CBS 130015</strain>
    </source>
</reference>